<evidence type="ECO:0000313" key="1">
    <source>
        <dbReference type="EMBL" id="MBW63702.1"/>
    </source>
</evidence>
<dbReference type="AlphaFoldDB" id="A0A2M4CEE6"/>
<name>A0A2M4CEE6_9DIPT</name>
<proteinExistence type="predicted"/>
<protein>
    <submittedName>
        <fullName evidence="1">Putative secreted protein</fullName>
    </submittedName>
</protein>
<dbReference type="EMBL" id="GGFJ01014561">
    <property type="protein sequence ID" value="MBW63702.1"/>
    <property type="molecule type" value="Transcribed_RNA"/>
</dbReference>
<accession>A0A2M4CEE6</accession>
<reference evidence="1" key="1">
    <citation type="submission" date="2018-01" db="EMBL/GenBank/DDBJ databases">
        <title>An insight into the sialome of Amazonian anophelines.</title>
        <authorList>
            <person name="Ribeiro J.M."/>
            <person name="Scarpassa V."/>
            <person name="Calvo E."/>
        </authorList>
    </citation>
    <scope>NUCLEOTIDE SEQUENCE</scope>
    <source>
        <tissue evidence="1">Salivary glands</tissue>
    </source>
</reference>
<organism evidence="1">
    <name type="scientific">Anopheles marajoara</name>
    <dbReference type="NCBI Taxonomy" id="58244"/>
    <lineage>
        <taxon>Eukaryota</taxon>
        <taxon>Metazoa</taxon>
        <taxon>Ecdysozoa</taxon>
        <taxon>Arthropoda</taxon>
        <taxon>Hexapoda</taxon>
        <taxon>Insecta</taxon>
        <taxon>Pterygota</taxon>
        <taxon>Neoptera</taxon>
        <taxon>Endopterygota</taxon>
        <taxon>Diptera</taxon>
        <taxon>Nematocera</taxon>
        <taxon>Culicoidea</taxon>
        <taxon>Culicidae</taxon>
        <taxon>Anophelinae</taxon>
        <taxon>Anopheles</taxon>
    </lineage>
</organism>
<sequence length="69" mass="7728">MVFVRILLYAALSPLAISFARSCLAISPFRLYTSRKPELSHTHTHASIGEFFLLLFPRTYGTTKIGNPS</sequence>